<keyword evidence="5" id="KW-0812">Transmembrane</keyword>
<dbReference type="SUPFAM" id="SSF69593">
    <property type="entry name" value="Glycerol-3-phosphate (1)-acyltransferase"/>
    <property type="match status" value="1"/>
</dbReference>
<dbReference type="Pfam" id="PF01553">
    <property type="entry name" value="Acyltransferase"/>
    <property type="match status" value="1"/>
</dbReference>
<accession>A0A6M2DXA8</accession>
<dbReference type="EC" id="2.3.1.51" evidence="2"/>
<evidence type="ECO:0000256" key="3">
    <source>
        <dbReference type="ARBA" id="ARBA00022679"/>
    </source>
</evidence>
<dbReference type="PANTHER" id="PTHR10434:SF11">
    <property type="entry name" value="1-ACYL-SN-GLYCEROL-3-PHOSPHATE ACYLTRANSFERASE"/>
    <property type="match status" value="1"/>
</dbReference>
<dbReference type="AlphaFoldDB" id="A0A6M2DXA8"/>
<keyword evidence="3 7" id="KW-0808">Transferase</keyword>
<sequence length="306" mass="34554">MLCACSLASTVLSWTFRLCVVSLLFGITTALASRFGPRTGKVWFFARYAFCTWYLCSLSVVFLPIFIFRKPKDVDNCRWAATYLRIMAAVVGIKYELRGAEYLQAPPGGTPKDYENGAVIVCNHQSAYDVVGLFDIWEHLGRCTIIAKKELMWLIPFGHAAYYAGVTFIDRSRSQDAHRVLEQTATAMRVQRTKLLLYPEGTRNKTDCPEKLLPFRKGAFKTAMNAKCPLIPMIFSPYHFIRTKDYHFGTGTVIIQVLPPTNTTSLADSDLDKLLNETYDKMSKVYTELSAEVCKANNNSQSKKSL</sequence>
<reference evidence="7" key="1">
    <citation type="submission" date="2020-03" db="EMBL/GenBank/DDBJ databases">
        <title>Transcriptomic Profiling of the Digestive Tract of the Rat Flea, Xenopsylla cheopis, Following Blood Feeding and Infection with Yersinia pestis.</title>
        <authorList>
            <person name="Bland D.M."/>
            <person name="Martens C.A."/>
            <person name="Virtaneva K."/>
            <person name="Kanakabandi K."/>
            <person name="Long D."/>
            <person name="Rosenke R."/>
            <person name="Saturday G.A."/>
            <person name="Hoyt F.H."/>
            <person name="Bruno D.P."/>
            <person name="Ribeiro J.M.C."/>
            <person name="Hinnebusch J."/>
        </authorList>
    </citation>
    <scope>NUCLEOTIDE SEQUENCE</scope>
</reference>
<evidence type="ECO:0000256" key="5">
    <source>
        <dbReference type="SAM" id="Phobius"/>
    </source>
</evidence>
<dbReference type="PANTHER" id="PTHR10434">
    <property type="entry name" value="1-ACYL-SN-GLYCEROL-3-PHOSPHATE ACYLTRANSFERASE"/>
    <property type="match status" value="1"/>
</dbReference>
<dbReference type="GO" id="GO:0003841">
    <property type="term" value="F:1-acylglycerol-3-phosphate O-acyltransferase activity"/>
    <property type="evidence" value="ECO:0007669"/>
    <property type="project" value="UniProtKB-EC"/>
</dbReference>
<proteinExistence type="predicted"/>
<evidence type="ECO:0000256" key="4">
    <source>
        <dbReference type="ARBA" id="ARBA00023315"/>
    </source>
</evidence>
<evidence type="ECO:0000256" key="2">
    <source>
        <dbReference type="ARBA" id="ARBA00013211"/>
    </source>
</evidence>
<dbReference type="InterPro" id="IPR002123">
    <property type="entry name" value="Plipid/glycerol_acylTrfase"/>
</dbReference>
<keyword evidence="5" id="KW-0472">Membrane</keyword>
<keyword evidence="5" id="KW-1133">Transmembrane helix</keyword>
<dbReference type="GO" id="GO:0005783">
    <property type="term" value="C:endoplasmic reticulum"/>
    <property type="evidence" value="ECO:0007669"/>
    <property type="project" value="TreeGrafter"/>
</dbReference>
<evidence type="ECO:0000259" key="6">
    <source>
        <dbReference type="SMART" id="SM00563"/>
    </source>
</evidence>
<feature type="domain" description="Phospholipid/glycerol acyltransferase" evidence="6">
    <location>
        <begin position="118"/>
        <end position="238"/>
    </location>
</feature>
<protein>
    <recommendedName>
        <fullName evidence="2">1-acylglycerol-3-phosphate O-acyltransferase</fullName>
        <ecNumber evidence="2">2.3.1.51</ecNumber>
    </recommendedName>
</protein>
<evidence type="ECO:0000256" key="1">
    <source>
        <dbReference type="ARBA" id="ARBA00004728"/>
    </source>
</evidence>
<dbReference type="CDD" id="cd07989">
    <property type="entry name" value="LPLAT_AGPAT-like"/>
    <property type="match status" value="1"/>
</dbReference>
<name>A0A6M2DXA8_XENCH</name>
<dbReference type="GO" id="GO:0006654">
    <property type="term" value="P:phosphatidic acid biosynthetic process"/>
    <property type="evidence" value="ECO:0007669"/>
    <property type="project" value="TreeGrafter"/>
</dbReference>
<dbReference type="SMART" id="SM00563">
    <property type="entry name" value="PlsC"/>
    <property type="match status" value="1"/>
</dbReference>
<keyword evidence="4 7" id="KW-0012">Acyltransferase</keyword>
<comment type="pathway">
    <text evidence="1">Phospholipid metabolism; CDP-diacylglycerol biosynthesis; CDP-diacylglycerol from sn-glycerol 3-phosphate: step 2/3.</text>
</comment>
<evidence type="ECO:0000313" key="7">
    <source>
        <dbReference type="EMBL" id="NOV50703.1"/>
    </source>
</evidence>
<organism evidence="7">
    <name type="scientific">Xenopsylla cheopis</name>
    <name type="common">Oriental rat flea</name>
    <name type="synonym">Pulex cheopis</name>
    <dbReference type="NCBI Taxonomy" id="163159"/>
    <lineage>
        <taxon>Eukaryota</taxon>
        <taxon>Metazoa</taxon>
        <taxon>Ecdysozoa</taxon>
        <taxon>Arthropoda</taxon>
        <taxon>Hexapoda</taxon>
        <taxon>Insecta</taxon>
        <taxon>Pterygota</taxon>
        <taxon>Neoptera</taxon>
        <taxon>Endopterygota</taxon>
        <taxon>Siphonaptera</taxon>
        <taxon>Pulicidae</taxon>
        <taxon>Xenopsyllinae</taxon>
        <taxon>Xenopsylla</taxon>
    </lineage>
</organism>
<feature type="transmembrane region" description="Helical" evidence="5">
    <location>
        <begin position="42"/>
        <end position="68"/>
    </location>
</feature>
<dbReference type="EMBL" id="GIIL01006977">
    <property type="protein sequence ID" value="NOV50703.1"/>
    <property type="molecule type" value="Transcribed_RNA"/>
</dbReference>